<accession>A0A1C3ETK8</accession>
<dbReference type="PANTHER" id="PTHR43737:SF1">
    <property type="entry name" value="DUF1501 DOMAIN-CONTAINING PROTEIN"/>
    <property type="match status" value="1"/>
</dbReference>
<reference evidence="1 2" key="1">
    <citation type="submission" date="2016-05" db="EMBL/GenBank/DDBJ databases">
        <title>Genomic and physiological characterization of Planctopirus sp. isolated from fresh water lake.</title>
        <authorList>
            <person name="Subhash Y."/>
            <person name="Ramana C."/>
        </authorList>
    </citation>
    <scope>NUCLEOTIDE SEQUENCE [LARGE SCALE GENOMIC DNA]</scope>
    <source>
        <strain evidence="1 2">JC280</strain>
    </source>
</reference>
<sequence>MDHPLQNLFNQKLPRRQLLTAGGMAGFGLTLPRWLAAQDQAAAELPAAMSTAKSVIFLYQFGGPSHVDTFDMKPLAPDGTRSQFETISTSVPGLSVCEHLPRMAEVMNRVTLLRTVWHTMKNHNSASYYALTGHPPAVDDIRLRDTLDLFPAYGSVVDRYAPNTNGMPTFVAYPHVIRDGEVTPGQHASFLGKVHDPLLVTADPNAPGFGLPELSLPAGVSTARLENRRQLQQMINAQARLGDAAVAARGLEDYYSRAVSMLNSPKIRQAFAIDEESASIRDRYGRTEYGQGCLLARRLVERGIKFVSVYYSKSIGGRRKEEGWDTHGFDNTRMYPILKDYHLPLLDQTLPTLILDLEERGLLDQTLVVWMGEFGRTPRLNANISRDHWPQCYSVLLAGGGTKKGYVHGTSDKTGAFPEKDPVALDDLAATMFSAIGVPPETELRDRGNRPLAAALGHVVSEIFA</sequence>
<dbReference type="OrthoDB" id="127333at2"/>
<dbReference type="RefSeq" id="WP_068845604.1">
    <property type="nucleotide sequence ID" value="NZ_LYDR01000020.1"/>
</dbReference>
<evidence type="ECO:0008006" key="3">
    <source>
        <dbReference type="Google" id="ProtNLM"/>
    </source>
</evidence>
<dbReference type="PANTHER" id="PTHR43737">
    <property type="entry name" value="BLL7424 PROTEIN"/>
    <property type="match status" value="1"/>
</dbReference>
<dbReference type="AlphaFoldDB" id="A0A1C3ETK8"/>
<dbReference type="PROSITE" id="PS51318">
    <property type="entry name" value="TAT"/>
    <property type="match status" value="1"/>
</dbReference>
<dbReference type="Proteomes" id="UP000094828">
    <property type="component" value="Unassembled WGS sequence"/>
</dbReference>
<name>A0A1C3ETK8_9PLAN</name>
<comment type="caution">
    <text evidence="1">The sequence shown here is derived from an EMBL/GenBank/DDBJ whole genome shotgun (WGS) entry which is preliminary data.</text>
</comment>
<evidence type="ECO:0000313" key="2">
    <source>
        <dbReference type="Proteomes" id="UP000094828"/>
    </source>
</evidence>
<gene>
    <name evidence="1" type="ORF">A6X21_02325</name>
</gene>
<proteinExistence type="predicted"/>
<evidence type="ECO:0000313" key="1">
    <source>
        <dbReference type="EMBL" id="ODA36539.1"/>
    </source>
</evidence>
<protein>
    <recommendedName>
        <fullName evidence="3">Sulfatase</fullName>
    </recommendedName>
</protein>
<dbReference type="InterPro" id="IPR006311">
    <property type="entry name" value="TAT_signal"/>
</dbReference>
<dbReference type="STRING" id="1841610.A6X21_02325"/>
<dbReference type="Pfam" id="PF07394">
    <property type="entry name" value="DUF1501"/>
    <property type="match status" value="1"/>
</dbReference>
<organism evidence="1 2">
    <name type="scientific">Planctopirus hydrillae</name>
    <dbReference type="NCBI Taxonomy" id="1841610"/>
    <lineage>
        <taxon>Bacteria</taxon>
        <taxon>Pseudomonadati</taxon>
        <taxon>Planctomycetota</taxon>
        <taxon>Planctomycetia</taxon>
        <taxon>Planctomycetales</taxon>
        <taxon>Planctomycetaceae</taxon>
        <taxon>Planctopirus</taxon>
    </lineage>
</organism>
<keyword evidence="2" id="KW-1185">Reference proteome</keyword>
<dbReference type="EMBL" id="LYDR01000020">
    <property type="protein sequence ID" value="ODA36539.1"/>
    <property type="molecule type" value="Genomic_DNA"/>
</dbReference>
<dbReference type="SUPFAM" id="SSF53649">
    <property type="entry name" value="Alkaline phosphatase-like"/>
    <property type="match status" value="1"/>
</dbReference>
<dbReference type="InterPro" id="IPR017850">
    <property type="entry name" value="Alkaline_phosphatase_core_sf"/>
</dbReference>
<dbReference type="InterPro" id="IPR010869">
    <property type="entry name" value="DUF1501"/>
</dbReference>